<keyword evidence="2" id="KW-0255">Endonuclease</keyword>
<sequence length="125" mass="15550">MTKKKFDIIPYRSHLVEKARKLRKNSTPAEKRLWKYLRRKQVHQFDFDRQKPVDRYIIDFYCKELRLAIEIDGKYHNHQYEYDQARQKRLETFGIHFLRFSEKEVLNDIDNVLRVISHWVLKLRD</sequence>
<dbReference type="InterPro" id="IPR047216">
    <property type="entry name" value="Endonuclease_DUF559_bact"/>
</dbReference>
<keyword evidence="2" id="KW-0540">Nuclease</keyword>
<dbReference type="EMBL" id="JAGGJA010000002">
    <property type="protein sequence ID" value="MCW9706155.1"/>
    <property type="molecule type" value="Genomic_DNA"/>
</dbReference>
<dbReference type="Gene3D" id="3.40.960.10">
    <property type="entry name" value="VSR Endonuclease"/>
    <property type="match status" value="1"/>
</dbReference>
<evidence type="ECO:0000313" key="2">
    <source>
        <dbReference type="EMBL" id="MCW9706155.1"/>
    </source>
</evidence>
<name>A0ABT3PJN3_9BACT</name>
<dbReference type="InterPro" id="IPR011335">
    <property type="entry name" value="Restrct_endonuc-II-like"/>
</dbReference>
<dbReference type="Proteomes" id="UP001207918">
    <property type="component" value="Unassembled WGS sequence"/>
</dbReference>
<dbReference type="Pfam" id="PF04480">
    <property type="entry name" value="DUF559"/>
    <property type="match status" value="1"/>
</dbReference>
<reference evidence="2 3" key="1">
    <citation type="submission" date="2021-03" db="EMBL/GenBank/DDBJ databases">
        <title>Aliifodinibius sp. nov., a new bacterium isolated from saline soil.</title>
        <authorList>
            <person name="Galisteo C."/>
            <person name="De La Haba R."/>
            <person name="Sanchez-Porro C."/>
            <person name="Ventosa A."/>
        </authorList>
    </citation>
    <scope>NUCLEOTIDE SEQUENCE [LARGE SCALE GENOMIC DNA]</scope>
    <source>
        <strain evidence="2 3">1BSP15-2V2</strain>
    </source>
</reference>
<evidence type="ECO:0000313" key="3">
    <source>
        <dbReference type="Proteomes" id="UP001207918"/>
    </source>
</evidence>
<proteinExistence type="predicted"/>
<feature type="domain" description="DUF559" evidence="1">
    <location>
        <begin position="16"/>
        <end position="117"/>
    </location>
</feature>
<dbReference type="SUPFAM" id="SSF52980">
    <property type="entry name" value="Restriction endonuclease-like"/>
    <property type="match status" value="1"/>
</dbReference>
<protein>
    <submittedName>
        <fullName evidence="2">Endonuclease domain-containing protein</fullName>
    </submittedName>
</protein>
<dbReference type="RefSeq" id="WP_265764850.1">
    <property type="nucleotide sequence ID" value="NZ_JAGGJA010000002.1"/>
</dbReference>
<gene>
    <name evidence="2" type="ORF">J6I44_04790</name>
</gene>
<keyword evidence="2" id="KW-0378">Hydrolase</keyword>
<accession>A0ABT3PJN3</accession>
<dbReference type="PANTHER" id="PTHR38590">
    <property type="entry name" value="BLL0828 PROTEIN"/>
    <property type="match status" value="1"/>
</dbReference>
<dbReference type="PANTHER" id="PTHR38590:SF1">
    <property type="entry name" value="BLL0828 PROTEIN"/>
    <property type="match status" value="1"/>
</dbReference>
<dbReference type="InterPro" id="IPR007569">
    <property type="entry name" value="DUF559"/>
</dbReference>
<comment type="caution">
    <text evidence="2">The sequence shown here is derived from an EMBL/GenBank/DDBJ whole genome shotgun (WGS) entry which is preliminary data.</text>
</comment>
<evidence type="ECO:0000259" key="1">
    <source>
        <dbReference type="Pfam" id="PF04480"/>
    </source>
</evidence>
<dbReference type="CDD" id="cd01038">
    <property type="entry name" value="Endonuclease_DUF559"/>
    <property type="match status" value="1"/>
</dbReference>
<keyword evidence="3" id="KW-1185">Reference proteome</keyword>
<dbReference type="GO" id="GO:0004519">
    <property type="term" value="F:endonuclease activity"/>
    <property type="evidence" value="ECO:0007669"/>
    <property type="project" value="UniProtKB-KW"/>
</dbReference>
<organism evidence="2 3">
    <name type="scientific">Fodinibius salsisoli</name>
    <dbReference type="NCBI Taxonomy" id="2820877"/>
    <lineage>
        <taxon>Bacteria</taxon>
        <taxon>Pseudomonadati</taxon>
        <taxon>Balneolota</taxon>
        <taxon>Balneolia</taxon>
        <taxon>Balneolales</taxon>
        <taxon>Balneolaceae</taxon>
        <taxon>Fodinibius</taxon>
    </lineage>
</organism>